<dbReference type="GO" id="GO:0019305">
    <property type="term" value="P:dTDP-rhamnose biosynthetic process"/>
    <property type="evidence" value="ECO:0007669"/>
    <property type="project" value="UniProtKB-UniRule"/>
</dbReference>
<dbReference type="NCBIfam" id="TIGR01221">
    <property type="entry name" value="rmlC"/>
    <property type="match status" value="1"/>
</dbReference>
<dbReference type="InterPro" id="IPR000888">
    <property type="entry name" value="RmlC-like"/>
</dbReference>
<accession>A0AB39QBH6</accession>
<evidence type="ECO:0000313" key="6">
    <source>
        <dbReference type="EMBL" id="XDQ39984.1"/>
    </source>
</evidence>
<comment type="subunit">
    <text evidence="5">Homodimer.</text>
</comment>
<feature type="active site" description="Proton donor" evidence="3">
    <location>
        <position position="130"/>
    </location>
</feature>
<dbReference type="SUPFAM" id="SSF51182">
    <property type="entry name" value="RmlC-like cupins"/>
    <property type="match status" value="1"/>
</dbReference>
<dbReference type="GO" id="GO:0008830">
    <property type="term" value="F:dTDP-4-dehydrorhamnose 3,5-epimerase activity"/>
    <property type="evidence" value="ECO:0007669"/>
    <property type="project" value="UniProtKB-UniRule"/>
</dbReference>
<evidence type="ECO:0000256" key="5">
    <source>
        <dbReference type="RuleBase" id="RU364069"/>
    </source>
</evidence>
<dbReference type="CDD" id="cd00438">
    <property type="entry name" value="cupin_RmlC"/>
    <property type="match status" value="1"/>
</dbReference>
<dbReference type="RefSeq" id="WP_369174691.1">
    <property type="nucleotide sequence ID" value="NZ_CP163439.1"/>
</dbReference>
<dbReference type="AlphaFoldDB" id="A0AB39QBH6"/>
<dbReference type="GO" id="GO:0000271">
    <property type="term" value="P:polysaccharide biosynthetic process"/>
    <property type="evidence" value="ECO:0007669"/>
    <property type="project" value="TreeGrafter"/>
</dbReference>
<evidence type="ECO:0000256" key="3">
    <source>
        <dbReference type="PIRSR" id="PIRSR600888-1"/>
    </source>
</evidence>
<dbReference type="InterPro" id="IPR011051">
    <property type="entry name" value="RmlC_Cupin_sf"/>
</dbReference>
<dbReference type="EMBL" id="CP163439">
    <property type="protein sequence ID" value="XDQ39984.1"/>
    <property type="molecule type" value="Genomic_DNA"/>
</dbReference>
<comment type="pathway">
    <text evidence="5">Carbohydrate biosynthesis; dTDP-L-rhamnose biosynthesis.</text>
</comment>
<protein>
    <recommendedName>
        <fullName evidence="5">dTDP-4-dehydrorhamnose 3,5-epimerase</fullName>
        <ecNumber evidence="5">5.1.3.13</ecNumber>
    </recommendedName>
    <alternativeName>
        <fullName evidence="5">Thymidine diphospho-4-keto-rhamnose 3,5-epimerase</fullName>
    </alternativeName>
</protein>
<dbReference type="PANTHER" id="PTHR21047">
    <property type="entry name" value="DTDP-6-DEOXY-D-GLUCOSE-3,5 EPIMERASE"/>
    <property type="match status" value="1"/>
</dbReference>
<comment type="similarity">
    <text evidence="1 5">Belongs to the dTDP-4-dehydrorhamnose 3,5-epimerase family.</text>
</comment>
<dbReference type="InterPro" id="IPR014710">
    <property type="entry name" value="RmlC-like_jellyroll"/>
</dbReference>
<feature type="active site" description="Proton acceptor" evidence="3">
    <location>
        <position position="60"/>
    </location>
</feature>
<reference evidence="6" key="1">
    <citation type="submission" date="2024-07" db="EMBL/GenBank/DDBJ databases">
        <authorList>
            <person name="Yu S.T."/>
        </authorList>
    </citation>
    <scope>NUCLEOTIDE SEQUENCE</scope>
    <source>
        <strain evidence="6">R28</strain>
    </source>
</reference>
<dbReference type="Pfam" id="PF00908">
    <property type="entry name" value="dTDP_sugar_isom"/>
    <property type="match status" value="1"/>
</dbReference>
<proteinExistence type="inferred from homology"/>
<comment type="catalytic activity">
    <reaction evidence="5">
        <text>dTDP-4-dehydro-6-deoxy-alpha-D-glucose = dTDP-4-dehydro-beta-L-rhamnose</text>
        <dbReference type="Rhea" id="RHEA:16969"/>
        <dbReference type="ChEBI" id="CHEBI:57649"/>
        <dbReference type="ChEBI" id="CHEBI:62830"/>
        <dbReference type="EC" id="5.1.3.13"/>
    </reaction>
</comment>
<evidence type="ECO:0000256" key="2">
    <source>
        <dbReference type="ARBA" id="ARBA00023235"/>
    </source>
</evidence>
<dbReference type="PANTHER" id="PTHR21047:SF2">
    <property type="entry name" value="THYMIDINE DIPHOSPHO-4-KETO-RHAMNOSE 3,5-EPIMERASE"/>
    <property type="match status" value="1"/>
</dbReference>
<feature type="site" description="Participates in a stacking interaction with the thymidine ring of dTDP-4-oxo-6-deoxyglucose" evidence="4">
    <location>
        <position position="136"/>
    </location>
</feature>
<keyword evidence="2 5" id="KW-0413">Isomerase</keyword>
<comment type="function">
    <text evidence="5">Catalyzes the epimerization of the C3' and C5'positions of dTDP-6-deoxy-D-xylo-4-hexulose, forming dTDP-6-deoxy-L-lyxo-4-hexulose.</text>
</comment>
<name>A0AB39QBH6_9ACTN</name>
<evidence type="ECO:0000256" key="1">
    <source>
        <dbReference type="ARBA" id="ARBA00010154"/>
    </source>
</evidence>
<dbReference type="Gene3D" id="2.60.120.10">
    <property type="entry name" value="Jelly Rolls"/>
    <property type="match status" value="1"/>
</dbReference>
<evidence type="ECO:0000256" key="4">
    <source>
        <dbReference type="PIRSR" id="PIRSR600888-3"/>
    </source>
</evidence>
<dbReference type="GO" id="GO:0005829">
    <property type="term" value="C:cytosol"/>
    <property type="evidence" value="ECO:0007669"/>
    <property type="project" value="TreeGrafter"/>
</dbReference>
<organism evidence="6">
    <name type="scientific">Streptomyces sp. R28</name>
    <dbReference type="NCBI Taxonomy" id="3238628"/>
    <lineage>
        <taxon>Bacteria</taxon>
        <taxon>Bacillati</taxon>
        <taxon>Actinomycetota</taxon>
        <taxon>Actinomycetes</taxon>
        <taxon>Kitasatosporales</taxon>
        <taxon>Streptomycetaceae</taxon>
        <taxon>Streptomyces</taxon>
    </lineage>
</organism>
<gene>
    <name evidence="6" type="primary">rfbC</name>
    <name evidence="6" type="ORF">AB5J49_45265</name>
</gene>
<sequence>MRPLGIEGAWALEPKVFPDDRGSFHEWYRGGEFHEATGYDLSLAQANCSVSRWGVLRGVHFSDVPPGQAKYVTCLRGAVLDVVVDLRVGSPTFGRWEALRLDDDSRHALFLAEGLGHAFMALTDEATVIYLCSTGYTPEREHGVHPLDPELGIAWPENIPPVLSPKDAQAPSLAEARETGLLPSYEICAAQHEPLRKGQFGGS</sequence>
<dbReference type="EC" id="5.1.3.13" evidence="5"/>